<protein>
    <submittedName>
        <fullName evidence="2">Uncharacterized protein</fullName>
    </submittedName>
</protein>
<dbReference type="EMBL" id="OU963871">
    <property type="protein sequence ID" value="CAH0382661.1"/>
    <property type="molecule type" value="Genomic_DNA"/>
</dbReference>
<reference evidence="2" key="1">
    <citation type="submission" date="2021-12" db="EMBL/GenBank/DDBJ databases">
        <authorList>
            <person name="King R."/>
        </authorList>
    </citation>
    <scope>NUCLEOTIDE SEQUENCE</scope>
</reference>
<proteinExistence type="predicted"/>
<dbReference type="AlphaFoldDB" id="A0A9P0A253"/>
<keyword evidence="3" id="KW-1185">Reference proteome</keyword>
<feature type="region of interest" description="Disordered" evidence="1">
    <location>
        <begin position="25"/>
        <end position="89"/>
    </location>
</feature>
<sequence>MELLHVWGICDFSIDSYEQFCEKQDGATGFSERNSKTPKNNSRRRGRNGGDISRYPDRPPPPPYQIKLSMSPCKDREQKQDSTAGSDYGSSVPGFNFARTYFPRVALSANSGQFQSYQGLRNTTAWRPKFGKESVSISQTTTLPSTYVVYQDALGSAGLLRKNGPVTAGLSSSTYKLILTANGNSSNNSSGNSTSCQLDLQHGTTDLQYIASIRSGKVEERAGAVYARREPFFYDATKKAVALIDVLCVDVDLNLRGLGLVGGLIRLAFGAYNQMRQTISASLQDALSTIVTEQVTNDLANRLDLDALCQTLAASNSTSYPQPLV</sequence>
<evidence type="ECO:0000313" key="3">
    <source>
        <dbReference type="Proteomes" id="UP001152759"/>
    </source>
</evidence>
<name>A0A9P0A253_BEMTA</name>
<evidence type="ECO:0000313" key="2">
    <source>
        <dbReference type="EMBL" id="CAH0382661.1"/>
    </source>
</evidence>
<gene>
    <name evidence="2" type="ORF">BEMITA_LOCUS2177</name>
</gene>
<dbReference type="Proteomes" id="UP001152759">
    <property type="component" value="Chromosome 10"/>
</dbReference>
<accession>A0A9P0A253</accession>
<evidence type="ECO:0000256" key="1">
    <source>
        <dbReference type="SAM" id="MobiDB-lite"/>
    </source>
</evidence>
<organism evidence="2 3">
    <name type="scientific">Bemisia tabaci</name>
    <name type="common">Sweetpotato whitefly</name>
    <name type="synonym">Aleurodes tabaci</name>
    <dbReference type="NCBI Taxonomy" id="7038"/>
    <lineage>
        <taxon>Eukaryota</taxon>
        <taxon>Metazoa</taxon>
        <taxon>Ecdysozoa</taxon>
        <taxon>Arthropoda</taxon>
        <taxon>Hexapoda</taxon>
        <taxon>Insecta</taxon>
        <taxon>Pterygota</taxon>
        <taxon>Neoptera</taxon>
        <taxon>Paraneoptera</taxon>
        <taxon>Hemiptera</taxon>
        <taxon>Sternorrhyncha</taxon>
        <taxon>Aleyrodoidea</taxon>
        <taxon>Aleyrodidae</taxon>
        <taxon>Aleyrodinae</taxon>
        <taxon>Bemisia</taxon>
    </lineage>
</organism>